<dbReference type="Gene3D" id="1.10.530.10">
    <property type="match status" value="1"/>
</dbReference>
<evidence type="ECO:0000259" key="1">
    <source>
        <dbReference type="Pfam" id="PF01464"/>
    </source>
</evidence>
<gene>
    <name evidence="2" type="ORF">SHI21_14790</name>
</gene>
<evidence type="ECO:0000313" key="2">
    <source>
        <dbReference type="EMBL" id="MEA9357492.1"/>
    </source>
</evidence>
<protein>
    <submittedName>
        <fullName evidence="2">Lytic transglycosylase domain-containing protein</fullName>
        <ecNumber evidence="2">4.2.2.n1</ecNumber>
    </submittedName>
</protein>
<dbReference type="CDD" id="cd00254">
    <property type="entry name" value="LT-like"/>
    <property type="match status" value="1"/>
</dbReference>
<name>A0ABU5VX10_9BACT</name>
<dbReference type="InterPro" id="IPR008258">
    <property type="entry name" value="Transglycosylase_SLT_dom_1"/>
</dbReference>
<dbReference type="InterPro" id="IPR023346">
    <property type="entry name" value="Lysozyme-like_dom_sf"/>
</dbReference>
<proteinExistence type="predicted"/>
<dbReference type="EMBL" id="JAYGJQ010000002">
    <property type="protein sequence ID" value="MEA9357492.1"/>
    <property type="molecule type" value="Genomic_DNA"/>
</dbReference>
<dbReference type="GO" id="GO:0016829">
    <property type="term" value="F:lyase activity"/>
    <property type="evidence" value="ECO:0007669"/>
    <property type="project" value="UniProtKB-KW"/>
</dbReference>
<feature type="domain" description="Transglycosylase SLT" evidence="1">
    <location>
        <begin position="76"/>
        <end position="151"/>
    </location>
</feature>
<sequence length="207" mass="23477">MKFFLPLLLLVTSSSLHSKVEILPYKSNYSWDNSWNEAVRAELELEAESVIMNQEINAEDLKELDCPGYNSVTDNELKKDFWIVFLSSLTRAESGFNTKVRSRGGNIGLLQFSKATARTNCGLKTSEEIAEPNDHLRCGVRMLSWQLEGAPTASGRMLRPDLKGQLFGKHILLWGPLRQNDKSGRKLLTTWFKKHLDQLPFCSSKAE</sequence>
<dbReference type="RefSeq" id="WP_323577514.1">
    <property type="nucleotide sequence ID" value="NZ_JAYGJQ010000002.1"/>
</dbReference>
<dbReference type="SUPFAM" id="SSF53955">
    <property type="entry name" value="Lysozyme-like"/>
    <property type="match status" value="1"/>
</dbReference>
<keyword evidence="2" id="KW-0456">Lyase</keyword>
<evidence type="ECO:0000313" key="3">
    <source>
        <dbReference type="Proteomes" id="UP001302274"/>
    </source>
</evidence>
<keyword evidence="3" id="KW-1185">Reference proteome</keyword>
<organism evidence="2 3">
    <name type="scientific">Bacteriovorax antarcticus</name>
    <dbReference type="NCBI Taxonomy" id="3088717"/>
    <lineage>
        <taxon>Bacteria</taxon>
        <taxon>Pseudomonadati</taxon>
        <taxon>Bdellovibrionota</taxon>
        <taxon>Bacteriovoracia</taxon>
        <taxon>Bacteriovoracales</taxon>
        <taxon>Bacteriovoracaceae</taxon>
        <taxon>Bacteriovorax</taxon>
    </lineage>
</organism>
<accession>A0ABU5VX10</accession>
<comment type="caution">
    <text evidence="2">The sequence shown here is derived from an EMBL/GenBank/DDBJ whole genome shotgun (WGS) entry which is preliminary data.</text>
</comment>
<dbReference type="Pfam" id="PF01464">
    <property type="entry name" value="SLT"/>
    <property type="match status" value="1"/>
</dbReference>
<dbReference type="EC" id="4.2.2.n1" evidence="2"/>
<dbReference type="Proteomes" id="UP001302274">
    <property type="component" value="Unassembled WGS sequence"/>
</dbReference>
<reference evidence="2 3" key="1">
    <citation type="submission" date="2023-11" db="EMBL/GenBank/DDBJ databases">
        <title>A Novel Polar Bacteriovorax (B. antarcticus) Isolated from the Biocrust in Antarctica.</title>
        <authorList>
            <person name="Mun W."/>
            <person name="Choi S.Y."/>
            <person name="Mitchell R.J."/>
        </authorList>
    </citation>
    <scope>NUCLEOTIDE SEQUENCE [LARGE SCALE GENOMIC DNA]</scope>
    <source>
        <strain evidence="2 3">PP10</strain>
    </source>
</reference>